<dbReference type="PANTHER" id="PTHR14209">
    <property type="entry name" value="ISOAMYL ACETATE-HYDROLYZING ESTERASE 1"/>
    <property type="match status" value="1"/>
</dbReference>
<dbReference type="AlphaFoldDB" id="A0A0D3JYW9"/>
<dbReference type="EnsemblProtists" id="EOD28704">
    <property type="protein sequence ID" value="EOD28704"/>
    <property type="gene ID" value="EMIHUDRAFT_73025"/>
</dbReference>
<organism evidence="3 4">
    <name type="scientific">Emiliania huxleyi (strain CCMP1516)</name>
    <dbReference type="NCBI Taxonomy" id="280463"/>
    <lineage>
        <taxon>Eukaryota</taxon>
        <taxon>Haptista</taxon>
        <taxon>Haptophyta</taxon>
        <taxon>Prymnesiophyceae</taxon>
        <taxon>Isochrysidales</taxon>
        <taxon>Noelaerhabdaceae</taxon>
        <taxon>Emiliania</taxon>
    </lineage>
</organism>
<dbReference type="InterPro" id="IPR013830">
    <property type="entry name" value="SGNH_hydro"/>
</dbReference>
<protein>
    <recommendedName>
        <fullName evidence="2">SGNH hydrolase-type esterase domain-containing protein</fullName>
    </recommendedName>
</protein>
<keyword evidence="1" id="KW-0812">Transmembrane</keyword>
<dbReference type="STRING" id="2903.R1FN12"/>
<evidence type="ECO:0000259" key="2">
    <source>
        <dbReference type="Pfam" id="PF13472"/>
    </source>
</evidence>
<dbReference type="RefSeq" id="XP_005781133.1">
    <property type="nucleotide sequence ID" value="XM_005781076.1"/>
</dbReference>
<keyword evidence="4" id="KW-1185">Reference proteome</keyword>
<dbReference type="RefSeq" id="XP_005787213.1">
    <property type="nucleotide sequence ID" value="XM_005787156.1"/>
</dbReference>
<dbReference type="KEGG" id="ehx:EMIHUDRAFT_71327"/>
<dbReference type="OMA" id="INEAQIH"/>
<dbReference type="EnsemblProtists" id="EOD34784">
    <property type="protein sequence ID" value="EOD34784"/>
    <property type="gene ID" value="EMIHUDRAFT_71327"/>
</dbReference>
<dbReference type="InterPro" id="IPR036514">
    <property type="entry name" value="SGNH_hydro_sf"/>
</dbReference>
<keyword evidence="1" id="KW-0472">Membrane</keyword>
<keyword evidence="1" id="KW-1133">Transmembrane helix</keyword>
<dbReference type="GeneID" id="17280055"/>
<dbReference type="PANTHER" id="PTHR14209:SF19">
    <property type="entry name" value="ISOAMYL ACETATE-HYDROLYZING ESTERASE 1 HOMOLOG"/>
    <property type="match status" value="1"/>
</dbReference>
<dbReference type="KEGG" id="ehx:EMIHUDRAFT_73025"/>
<dbReference type="InterPro" id="IPR045136">
    <property type="entry name" value="Iah1-like"/>
</dbReference>
<reference evidence="3" key="2">
    <citation type="submission" date="2024-10" db="UniProtKB">
        <authorList>
            <consortium name="EnsemblProtists"/>
        </authorList>
    </citation>
    <scope>IDENTIFICATION</scope>
</reference>
<dbReference type="eggNOG" id="KOG3035">
    <property type="taxonomic scope" value="Eukaryota"/>
</dbReference>
<dbReference type="Proteomes" id="UP000013827">
    <property type="component" value="Unassembled WGS sequence"/>
</dbReference>
<dbReference type="Gene3D" id="3.40.50.1110">
    <property type="entry name" value="SGNH hydrolase"/>
    <property type="match status" value="1"/>
</dbReference>
<evidence type="ECO:0000256" key="1">
    <source>
        <dbReference type="SAM" id="Phobius"/>
    </source>
</evidence>
<accession>A0A0D3JYW9</accession>
<evidence type="ECO:0000313" key="4">
    <source>
        <dbReference type="Proteomes" id="UP000013827"/>
    </source>
</evidence>
<feature type="domain" description="SGNH hydrolase-type esterase" evidence="2">
    <location>
        <begin position="18"/>
        <end position="191"/>
    </location>
</feature>
<dbReference type="GeneID" id="17274246"/>
<dbReference type="HOGENOM" id="CLU_051989_0_2_1"/>
<reference evidence="4" key="1">
    <citation type="journal article" date="2013" name="Nature">
        <title>Pan genome of the phytoplankton Emiliania underpins its global distribution.</title>
        <authorList>
            <person name="Read B.A."/>
            <person name="Kegel J."/>
            <person name="Klute M.J."/>
            <person name="Kuo A."/>
            <person name="Lefebvre S.C."/>
            <person name="Maumus F."/>
            <person name="Mayer C."/>
            <person name="Miller J."/>
            <person name="Monier A."/>
            <person name="Salamov A."/>
            <person name="Young J."/>
            <person name="Aguilar M."/>
            <person name="Claverie J.M."/>
            <person name="Frickenhaus S."/>
            <person name="Gonzalez K."/>
            <person name="Herman E.K."/>
            <person name="Lin Y.C."/>
            <person name="Napier J."/>
            <person name="Ogata H."/>
            <person name="Sarno A.F."/>
            <person name="Shmutz J."/>
            <person name="Schroeder D."/>
            <person name="de Vargas C."/>
            <person name="Verret F."/>
            <person name="von Dassow P."/>
            <person name="Valentin K."/>
            <person name="Van de Peer Y."/>
            <person name="Wheeler G."/>
            <person name="Dacks J.B."/>
            <person name="Delwiche C.F."/>
            <person name="Dyhrman S.T."/>
            <person name="Glockner G."/>
            <person name="John U."/>
            <person name="Richards T."/>
            <person name="Worden A.Z."/>
            <person name="Zhang X."/>
            <person name="Grigoriev I.V."/>
            <person name="Allen A.E."/>
            <person name="Bidle K."/>
            <person name="Borodovsky M."/>
            <person name="Bowler C."/>
            <person name="Brownlee C."/>
            <person name="Cock J.M."/>
            <person name="Elias M."/>
            <person name="Gladyshev V.N."/>
            <person name="Groth M."/>
            <person name="Guda C."/>
            <person name="Hadaegh A."/>
            <person name="Iglesias-Rodriguez M.D."/>
            <person name="Jenkins J."/>
            <person name="Jones B.M."/>
            <person name="Lawson T."/>
            <person name="Leese F."/>
            <person name="Lindquist E."/>
            <person name="Lobanov A."/>
            <person name="Lomsadze A."/>
            <person name="Malik S.B."/>
            <person name="Marsh M.E."/>
            <person name="Mackinder L."/>
            <person name="Mock T."/>
            <person name="Mueller-Roeber B."/>
            <person name="Pagarete A."/>
            <person name="Parker M."/>
            <person name="Probert I."/>
            <person name="Quesneville H."/>
            <person name="Raines C."/>
            <person name="Rensing S.A."/>
            <person name="Riano-Pachon D.M."/>
            <person name="Richier S."/>
            <person name="Rokitta S."/>
            <person name="Shiraiwa Y."/>
            <person name="Soanes D.M."/>
            <person name="van der Giezen M."/>
            <person name="Wahlund T.M."/>
            <person name="Williams B."/>
            <person name="Wilson W."/>
            <person name="Wolfe G."/>
            <person name="Wurch L.L."/>
        </authorList>
    </citation>
    <scope>NUCLEOTIDE SEQUENCE</scope>
</reference>
<proteinExistence type="predicted"/>
<dbReference type="SUPFAM" id="SSF52266">
    <property type="entry name" value="SGNH hydrolase"/>
    <property type="match status" value="1"/>
</dbReference>
<name>A0A0D3JYW9_EMIH1</name>
<dbReference type="Pfam" id="PF13472">
    <property type="entry name" value="Lipase_GDSL_2"/>
    <property type="match status" value="1"/>
</dbReference>
<sequence>MTEAPATARYGGRTKVVLFGDSITQYSFHAGGWGQRLTEYFSRRADVLNRGFAGYNTLYAHLALQRLLPGELSDAALWTVGLGANDSMLPGSEVHLPASEYEANLRAILGRIQTASGGRAAIIVIGPPPKVDDQEAGQSSASSAEYAEIASRCAAAYGAEFLDMHAAMSSTGRPFSDFSHDGVHYNTAGNAFAFERIRGVIDTRLPQLAVPRDPVTGRYDLPNASPLPCEMPGIMELIDHANPAAVFTPLEPASAAAVAAHATLPSLWQTPPPWRTALVSAVLGAAAATAAIMRVASIKFRV</sequence>
<feature type="transmembrane region" description="Helical" evidence="1">
    <location>
        <begin position="274"/>
        <end position="296"/>
    </location>
</feature>
<evidence type="ECO:0000313" key="3">
    <source>
        <dbReference type="EnsemblProtists" id="EOD28704"/>
    </source>
</evidence>
<dbReference type="PaxDb" id="2903-EOD28704"/>